<sequence length="202" mass="22600">MLRNPRSTRASPCPIGCNLFCVFSYHSVGVTVPRHATAMSLRPIRRVSSSSLTATNPIQFEFLLHLLTRRWGFLWDCLFNFGTLGMSFEDEKEKVDVSDIEDRESEPDDAQPDSNPLSCAIKVNAKSEYEEKEVEDEPMQGFGSNSDEHQEHGREGMGREEGAKTLDLCAFLLSGGVQRRVPCVLFLPNSLLLFNGRSVQVA</sequence>
<protein>
    <submittedName>
        <fullName evidence="2">Uncharacterized protein</fullName>
    </submittedName>
</protein>
<name>A0A484MWL3_9ASTE</name>
<evidence type="ECO:0000313" key="2">
    <source>
        <dbReference type="EMBL" id="VFQ92368.1"/>
    </source>
</evidence>
<accession>A0A484MWL3</accession>
<feature type="compositionally biased region" description="Acidic residues" evidence="1">
    <location>
        <begin position="98"/>
        <end position="111"/>
    </location>
</feature>
<reference evidence="2 3" key="1">
    <citation type="submission" date="2018-04" db="EMBL/GenBank/DDBJ databases">
        <authorList>
            <person name="Vogel A."/>
        </authorList>
    </citation>
    <scope>NUCLEOTIDE SEQUENCE [LARGE SCALE GENOMIC DNA]</scope>
</reference>
<dbReference type="AlphaFoldDB" id="A0A484MWL3"/>
<evidence type="ECO:0000256" key="1">
    <source>
        <dbReference type="SAM" id="MobiDB-lite"/>
    </source>
</evidence>
<feature type="non-terminal residue" evidence="2">
    <location>
        <position position="202"/>
    </location>
</feature>
<organism evidence="2 3">
    <name type="scientific">Cuscuta campestris</name>
    <dbReference type="NCBI Taxonomy" id="132261"/>
    <lineage>
        <taxon>Eukaryota</taxon>
        <taxon>Viridiplantae</taxon>
        <taxon>Streptophyta</taxon>
        <taxon>Embryophyta</taxon>
        <taxon>Tracheophyta</taxon>
        <taxon>Spermatophyta</taxon>
        <taxon>Magnoliopsida</taxon>
        <taxon>eudicotyledons</taxon>
        <taxon>Gunneridae</taxon>
        <taxon>Pentapetalae</taxon>
        <taxon>asterids</taxon>
        <taxon>lamiids</taxon>
        <taxon>Solanales</taxon>
        <taxon>Convolvulaceae</taxon>
        <taxon>Cuscuteae</taxon>
        <taxon>Cuscuta</taxon>
        <taxon>Cuscuta subgen. Grammica</taxon>
        <taxon>Cuscuta sect. Cleistogrammica</taxon>
    </lineage>
</organism>
<gene>
    <name evidence="2" type="ORF">CCAM_LOCUS34144</name>
</gene>
<evidence type="ECO:0000313" key="3">
    <source>
        <dbReference type="Proteomes" id="UP000595140"/>
    </source>
</evidence>
<proteinExistence type="predicted"/>
<feature type="compositionally biased region" description="Basic and acidic residues" evidence="1">
    <location>
        <begin position="146"/>
        <end position="159"/>
    </location>
</feature>
<keyword evidence="3" id="KW-1185">Reference proteome</keyword>
<feature type="region of interest" description="Disordered" evidence="1">
    <location>
        <begin position="130"/>
        <end position="159"/>
    </location>
</feature>
<feature type="region of interest" description="Disordered" evidence="1">
    <location>
        <begin position="95"/>
        <end position="117"/>
    </location>
</feature>
<dbReference type="Proteomes" id="UP000595140">
    <property type="component" value="Unassembled WGS sequence"/>
</dbReference>
<dbReference type="EMBL" id="OOIL02004492">
    <property type="protein sequence ID" value="VFQ92368.1"/>
    <property type="molecule type" value="Genomic_DNA"/>
</dbReference>